<comment type="caution">
    <text evidence="1">The sequence shown here is derived from an EMBL/GenBank/DDBJ whole genome shotgun (WGS) entry which is preliminary data.</text>
</comment>
<evidence type="ECO:0000313" key="1">
    <source>
        <dbReference type="EMBL" id="MEN3070416.1"/>
    </source>
</evidence>
<keyword evidence="2" id="KW-1185">Reference proteome</keyword>
<dbReference type="RefSeq" id="WP_345921195.1">
    <property type="nucleotide sequence ID" value="NZ_JBDIVE010000013.1"/>
</dbReference>
<protein>
    <submittedName>
        <fullName evidence="1">Uncharacterized protein</fullName>
    </submittedName>
</protein>
<reference evidence="1 2" key="1">
    <citation type="journal article" date="2018" name="Int. J. Syst. Evol. Microbiol.">
        <title>Uliginosibacterium sediminicola sp. nov., isolated from freshwater sediment.</title>
        <authorList>
            <person name="Hwang W.M."/>
            <person name="Kim S.M."/>
            <person name="Kang K."/>
            <person name="Ahn T.Y."/>
        </authorList>
    </citation>
    <scope>NUCLEOTIDE SEQUENCE [LARGE SCALE GENOMIC DNA]</scope>
    <source>
        <strain evidence="1 2">M1-21</strain>
    </source>
</reference>
<evidence type="ECO:0000313" key="2">
    <source>
        <dbReference type="Proteomes" id="UP001410394"/>
    </source>
</evidence>
<gene>
    <name evidence="1" type="ORF">ABDB84_18165</name>
</gene>
<accession>A0ABU9Z2U6</accession>
<dbReference type="EMBL" id="JBDIVE010000013">
    <property type="protein sequence ID" value="MEN3070416.1"/>
    <property type="molecule type" value="Genomic_DNA"/>
</dbReference>
<sequence length="94" mass="9654">MLIFTYSVDDAVLGAFDGEAQALVAAAAAGSEVLFFAADGSALRRSDLPGGGAYLRPWASCGSCSLPQVMHLVRGMHPQSEIASLAAVEALLKS</sequence>
<proteinExistence type="predicted"/>
<name>A0ABU9Z2U6_9RHOO</name>
<organism evidence="1 2">
    <name type="scientific">Uliginosibacterium sediminicola</name>
    <dbReference type="NCBI Taxonomy" id="2024550"/>
    <lineage>
        <taxon>Bacteria</taxon>
        <taxon>Pseudomonadati</taxon>
        <taxon>Pseudomonadota</taxon>
        <taxon>Betaproteobacteria</taxon>
        <taxon>Rhodocyclales</taxon>
        <taxon>Zoogloeaceae</taxon>
        <taxon>Uliginosibacterium</taxon>
    </lineage>
</organism>
<dbReference type="Proteomes" id="UP001410394">
    <property type="component" value="Unassembled WGS sequence"/>
</dbReference>